<evidence type="ECO:0000259" key="5">
    <source>
        <dbReference type="SMART" id="SM01005"/>
    </source>
</evidence>
<dbReference type="InterPro" id="IPR001608">
    <property type="entry name" value="Ala_racemase_N"/>
</dbReference>
<evidence type="ECO:0000256" key="1">
    <source>
        <dbReference type="ARBA" id="ARBA00001933"/>
    </source>
</evidence>
<proteinExistence type="predicted"/>
<sequence>MRLRNSPPRSTSFFCVVMRSISAGPQSSGRPPSSVDRMLGFVRLPHHVGPTRASAGAGTAGASLTTPSDDQRGHNVQTPEPVRRRIHIDLRAIRDNSTRLLGSETASYADLRADAYGHGAVRVAEALDAEGYEGFVVSRELDRAALSHLSTPLLDADAVNSDRITGGSLFGLSDRAYRPAMRVSAEVLAVKDVQAGEGVSYGYSYVTTEQTQLALVGVGYAHGVVRRASNTAPVLIGGATRTIVGAISMDQFSVDLHGAEVSPGDLAILFGDPASGEPSILDWQHATGLRAAAIASRMSPRFERSYT</sequence>
<feature type="compositionally biased region" description="Low complexity" evidence="4">
    <location>
        <begin position="50"/>
        <end position="68"/>
    </location>
</feature>
<dbReference type="InterPro" id="IPR009006">
    <property type="entry name" value="Ala_racemase/Decarboxylase_C"/>
</dbReference>
<dbReference type="Pfam" id="PF00842">
    <property type="entry name" value="Ala_racemase_C"/>
    <property type="match status" value="1"/>
</dbReference>
<comment type="cofactor">
    <cofactor evidence="1">
        <name>pyridoxal 5'-phosphate</name>
        <dbReference type="ChEBI" id="CHEBI:597326"/>
    </cofactor>
</comment>
<reference evidence="6 7" key="1">
    <citation type="submission" date="2019-09" db="EMBL/GenBank/DDBJ databases">
        <title>Phylogeny of genus Pseudoclavibacter and closely related genus.</title>
        <authorList>
            <person name="Li Y."/>
        </authorList>
    </citation>
    <scope>NUCLEOTIDE SEQUENCE [LARGE SCALE GENOMIC DNA]</scope>
    <source>
        <strain evidence="6 7">THG-MD12</strain>
    </source>
</reference>
<dbReference type="PANTHER" id="PTHR30511:SF0">
    <property type="entry name" value="ALANINE RACEMASE, CATABOLIC-RELATED"/>
    <property type="match status" value="1"/>
</dbReference>
<comment type="caution">
    <text evidence="6">The sequence shown here is derived from an EMBL/GenBank/DDBJ whole genome shotgun (WGS) entry which is preliminary data.</text>
</comment>
<evidence type="ECO:0000256" key="4">
    <source>
        <dbReference type="SAM" id="MobiDB-lite"/>
    </source>
</evidence>
<dbReference type="Proteomes" id="UP000490386">
    <property type="component" value="Unassembled WGS sequence"/>
</dbReference>
<feature type="region of interest" description="Disordered" evidence="4">
    <location>
        <begin position="49"/>
        <end position="78"/>
    </location>
</feature>
<evidence type="ECO:0000313" key="7">
    <source>
        <dbReference type="Proteomes" id="UP000490386"/>
    </source>
</evidence>
<feature type="domain" description="Alanine racemase C-terminal" evidence="5">
    <location>
        <begin position="180"/>
        <end position="307"/>
    </location>
</feature>
<evidence type="ECO:0000256" key="3">
    <source>
        <dbReference type="ARBA" id="ARBA00023235"/>
    </source>
</evidence>
<gene>
    <name evidence="6" type="ORF">F8O03_09120</name>
</gene>
<protein>
    <submittedName>
        <fullName evidence="6">Alanine racemase</fullName>
    </submittedName>
</protein>
<evidence type="ECO:0000313" key="6">
    <source>
        <dbReference type="EMBL" id="KAB1638533.1"/>
    </source>
</evidence>
<dbReference type="PANTHER" id="PTHR30511">
    <property type="entry name" value="ALANINE RACEMASE"/>
    <property type="match status" value="1"/>
</dbReference>
<dbReference type="GO" id="GO:0030632">
    <property type="term" value="P:D-alanine biosynthetic process"/>
    <property type="evidence" value="ECO:0007669"/>
    <property type="project" value="TreeGrafter"/>
</dbReference>
<keyword evidence="2" id="KW-0663">Pyridoxal phosphate</keyword>
<keyword evidence="3" id="KW-0413">Isomerase</keyword>
<organism evidence="6 7">
    <name type="scientific">Pseudoclavibacter terrae</name>
    <dbReference type="NCBI Taxonomy" id="1530195"/>
    <lineage>
        <taxon>Bacteria</taxon>
        <taxon>Bacillati</taxon>
        <taxon>Actinomycetota</taxon>
        <taxon>Actinomycetes</taxon>
        <taxon>Micrococcales</taxon>
        <taxon>Microbacteriaceae</taxon>
        <taxon>Pseudoclavibacter</taxon>
    </lineage>
</organism>
<dbReference type="SUPFAM" id="SSF50621">
    <property type="entry name" value="Alanine racemase C-terminal domain-like"/>
    <property type="match status" value="1"/>
</dbReference>
<dbReference type="AlphaFoldDB" id="A0A7J5B3D6"/>
<dbReference type="GO" id="GO:0005829">
    <property type="term" value="C:cytosol"/>
    <property type="evidence" value="ECO:0007669"/>
    <property type="project" value="TreeGrafter"/>
</dbReference>
<accession>A0A7J5B3D6</accession>
<dbReference type="InterPro" id="IPR000821">
    <property type="entry name" value="Ala_racemase"/>
</dbReference>
<dbReference type="GO" id="GO:0030170">
    <property type="term" value="F:pyridoxal phosphate binding"/>
    <property type="evidence" value="ECO:0007669"/>
    <property type="project" value="TreeGrafter"/>
</dbReference>
<dbReference type="Gene3D" id="2.40.37.10">
    <property type="entry name" value="Lyase, Ornithine Decarboxylase, Chain A, domain 1"/>
    <property type="match status" value="1"/>
</dbReference>
<keyword evidence="7" id="KW-1185">Reference proteome</keyword>
<dbReference type="OrthoDB" id="9813814at2"/>
<dbReference type="Gene3D" id="3.20.20.10">
    <property type="entry name" value="Alanine racemase"/>
    <property type="match status" value="1"/>
</dbReference>
<dbReference type="InterPro" id="IPR011079">
    <property type="entry name" value="Ala_racemase_C"/>
</dbReference>
<dbReference type="Pfam" id="PF01168">
    <property type="entry name" value="Ala_racemase_N"/>
    <property type="match status" value="1"/>
</dbReference>
<dbReference type="GO" id="GO:0008784">
    <property type="term" value="F:alanine racemase activity"/>
    <property type="evidence" value="ECO:0007669"/>
    <property type="project" value="TreeGrafter"/>
</dbReference>
<evidence type="ECO:0000256" key="2">
    <source>
        <dbReference type="ARBA" id="ARBA00022898"/>
    </source>
</evidence>
<dbReference type="SMART" id="SM01005">
    <property type="entry name" value="Ala_racemase_C"/>
    <property type="match status" value="1"/>
</dbReference>
<name>A0A7J5B3D6_9MICO</name>
<dbReference type="InterPro" id="IPR029066">
    <property type="entry name" value="PLP-binding_barrel"/>
</dbReference>
<dbReference type="EMBL" id="WBJX01000002">
    <property type="protein sequence ID" value="KAB1638533.1"/>
    <property type="molecule type" value="Genomic_DNA"/>
</dbReference>
<dbReference type="SUPFAM" id="SSF51419">
    <property type="entry name" value="PLP-binding barrel"/>
    <property type="match status" value="1"/>
</dbReference>